<organism evidence="1 2">
    <name type="scientific">Fusarium pseudoanthophilum</name>
    <dbReference type="NCBI Taxonomy" id="48495"/>
    <lineage>
        <taxon>Eukaryota</taxon>
        <taxon>Fungi</taxon>
        <taxon>Dikarya</taxon>
        <taxon>Ascomycota</taxon>
        <taxon>Pezizomycotina</taxon>
        <taxon>Sordariomycetes</taxon>
        <taxon>Hypocreomycetidae</taxon>
        <taxon>Hypocreales</taxon>
        <taxon>Nectriaceae</taxon>
        <taxon>Fusarium</taxon>
        <taxon>Fusarium fujikuroi species complex</taxon>
    </lineage>
</organism>
<reference evidence="1 2" key="1">
    <citation type="submission" date="2020-05" db="EMBL/GenBank/DDBJ databases">
        <title>Identification and distribution of gene clusters putatively required for synthesis of sphingolipid metabolism inhibitors in phylogenetically diverse species of the filamentous fungus Fusarium.</title>
        <authorList>
            <person name="Kim H.-S."/>
            <person name="Busman M."/>
            <person name="Brown D.W."/>
            <person name="Divon H."/>
            <person name="Uhlig S."/>
            <person name="Proctor R.H."/>
        </authorList>
    </citation>
    <scope>NUCLEOTIDE SEQUENCE [LARGE SCALE GENOMIC DNA]</scope>
    <source>
        <strain evidence="1 2">NRRL 25211</strain>
    </source>
</reference>
<comment type="caution">
    <text evidence="1">The sequence shown here is derived from an EMBL/GenBank/DDBJ whole genome shotgun (WGS) entry which is preliminary data.</text>
</comment>
<sequence>MSSVSLLDCPDELIDDIVERLPGSAIKAVRKSCKRLNRIASPYLFPVLYLSCHQLDLDVFRTVSKNPLLIGGVRELVIDDTTVPPSVRDWPTYQKVVTFPQDAIDRREHLELDEGETLDPEFMNQDPSTVKPSEEAWKLFSSTAEGHHQNRLTHADFDALKRALPRLKNLQSLVLTNRMADDRFSEGAQSSVSSSPVVKVWRRFSSETGEYLPLVPKCDWHPTTQSLEDRTPVNTMDWLDDRLVIDITKNGVSDMTAVESTYDLFLEQQADEAFKQGRGDFLFDCDSSELLVLAREARAMFLALLVLEDPKLQSRLTEFRVDATYDIVSHGHQPGLAITLFDQQSPIAARLGSGFSAATNITRFDLTLSKFPYGTTGDTIVEEGRVRRIFESMIQLEELYLEPHGMAVFSIIPEKMTFPRLRVVQFSCGHLHPKVFLDFVRLHGGTLRTLIIEHCSLRPYDKELSWRKITDQLTDLHDQGILRLEEGSDIDNVFEGIPVTGCGRNETLEDLGQIWKYDEDDGKWDRWLNAQEEELNEMLLSGGFSPDP</sequence>
<dbReference type="EMBL" id="JAAOAR010000460">
    <property type="protein sequence ID" value="KAF5581690.1"/>
    <property type="molecule type" value="Genomic_DNA"/>
</dbReference>
<evidence type="ECO:0000313" key="1">
    <source>
        <dbReference type="EMBL" id="KAF5581690.1"/>
    </source>
</evidence>
<evidence type="ECO:0008006" key="3">
    <source>
        <dbReference type="Google" id="ProtNLM"/>
    </source>
</evidence>
<keyword evidence="2" id="KW-1185">Reference proteome</keyword>
<accession>A0A8H5L0X5</accession>
<evidence type="ECO:0000313" key="2">
    <source>
        <dbReference type="Proteomes" id="UP000544095"/>
    </source>
</evidence>
<gene>
    <name evidence="1" type="ORF">FPANT_8811</name>
</gene>
<protein>
    <recommendedName>
        <fullName evidence="3">F-box domain-containing protein</fullName>
    </recommendedName>
</protein>
<name>A0A8H5L0X5_9HYPO</name>
<dbReference type="AlphaFoldDB" id="A0A8H5L0X5"/>
<proteinExistence type="predicted"/>
<dbReference type="Proteomes" id="UP000544095">
    <property type="component" value="Unassembled WGS sequence"/>
</dbReference>